<keyword evidence="2" id="KW-1185">Reference proteome</keyword>
<accession>A0ABM6IT28</accession>
<organism evidence="1 2">
    <name type="scientific">Planococcus faecalis</name>
    <dbReference type="NCBI Taxonomy" id="1598147"/>
    <lineage>
        <taxon>Bacteria</taxon>
        <taxon>Bacillati</taxon>
        <taxon>Bacillota</taxon>
        <taxon>Bacilli</taxon>
        <taxon>Bacillales</taxon>
        <taxon>Caryophanaceae</taxon>
        <taxon>Planococcus</taxon>
    </lineage>
</organism>
<dbReference type="Proteomes" id="UP000189661">
    <property type="component" value="Chromosome"/>
</dbReference>
<dbReference type="EMBL" id="CP019401">
    <property type="protein sequence ID" value="AQU79749.1"/>
    <property type="molecule type" value="Genomic_DNA"/>
</dbReference>
<evidence type="ECO:0000313" key="2">
    <source>
        <dbReference type="Proteomes" id="UP000189661"/>
    </source>
</evidence>
<proteinExistence type="predicted"/>
<gene>
    <name evidence="1" type="ORF">AJGP001_10940</name>
</gene>
<sequence length="82" mass="10028">MKSIRWRKIIKVTEFHATKLMNQYYWSENVSMQWPTGGLGEKREMEILETVHYYANLIERTSKIDMYQHPKEWVQELTNFTD</sequence>
<evidence type="ECO:0000313" key="1">
    <source>
        <dbReference type="EMBL" id="AQU79749.1"/>
    </source>
</evidence>
<dbReference type="RefSeq" id="WP_071154186.1">
    <property type="nucleotide sequence ID" value="NZ_CP019401.1"/>
</dbReference>
<name>A0ABM6IT28_9BACL</name>
<reference evidence="1 2" key="1">
    <citation type="submission" date="2017-01" db="EMBL/GenBank/DDBJ databases">
        <title>Planococcus faecalis genome complete sequence.</title>
        <authorList>
            <person name="Lee P.C."/>
        </authorList>
    </citation>
    <scope>NUCLEOTIDE SEQUENCE [LARGE SCALE GENOMIC DNA]</scope>
    <source>
        <strain evidence="1 2">AJ003</strain>
    </source>
</reference>
<protein>
    <submittedName>
        <fullName evidence="1">Uncharacterized protein</fullName>
    </submittedName>
</protein>